<sequence length="86" mass="9872">MIFTTAFLLLEGELSASYLSELGHCWTRQEPLLASGKWKQLPAWKKKEDKKHFHSKKKDQAMVLRQGKIIAACNNCPQGSKRFLPQ</sequence>
<comment type="caution">
    <text evidence="2">The sequence shown here is derived from an EMBL/GenBank/DDBJ whole genome shotgun (WGS) entry which is preliminary data.</text>
</comment>
<dbReference type="AlphaFoldDB" id="A0A1V4K3D0"/>
<accession>A0A1V4K3D0</accession>
<proteinExistence type="predicted"/>
<reference evidence="2 3" key="1">
    <citation type="submission" date="2016-02" db="EMBL/GenBank/DDBJ databases">
        <title>Band-tailed pigeon sequencing and assembly.</title>
        <authorList>
            <person name="Soares A.E."/>
            <person name="Novak B.J."/>
            <person name="Rice E.S."/>
            <person name="O'Connell B."/>
            <person name="Chang D."/>
            <person name="Weber S."/>
            <person name="Shapiro B."/>
        </authorList>
    </citation>
    <scope>NUCLEOTIDE SEQUENCE [LARGE SCALE GENOMIC DNA]</scope>
    <source>
        <strain evidence="2">BTP2013</strain>
        <tissue evidence="2">Blood</tissue>
    </source>
</reference>
<feature type="chain" id="PRO_5012279673" evidence="1">
    <location>
        <begin position="17"/>
        <end position="86"/>
    </location>
</feature>
<evidence type="ECO:0000313" key="3">
    <source>
        <dbReference type="Proteomes" id="UP000190648"/>
    </source>
</evidence>
<feature type="signal peptide" evidence="1">
    <location>
        <begin position="1"/>
        <end position="16"/>
    </location>
</feature>
<dbReference type="Proteomes" id="UP000190648">
    <property type="component" value="Unassembled WGS sequence"/>
</dbReference>
<protein>
    <submittedName>
        <fullName evidence="2">Uncharacterized protein</fullName>
    </submittedName>
</protein>
<keyword evidence="3" id="KW-1185">Reference proteome</keyword>
<keyword evidence="1" id="KW-0732">Signal</keyword>
<evidence type="ECO:0000313" key="2">
    <source>
        <dbReference type="EMBL" id="OPJ78946.1"/>
    </source>
</evidence>
<gene>
    <name evidence="2" type="ORF">AV530_004914</name>
</gene>
<dbReference type="EMBL" id="LSYS01004732">
    <property type="protein sequence ID" value="OPJ78946.1"/>
    <property type="molecule type" value="Genomic_DNA"/>
</dbReference>
<evidence type="ECO:0000256" key="1">
    <source>
        <dbReference type="SAM" id="SignalP"/>
    </source>
</evidence>
<name>A0A1V4K3D0_PATFA</name>
<organism evidence="2 3">
    <name type="scientific">Patagioenas fasciata monilis</name>
    <dbReference type="NCBI Taxonomy" id="372326"/>
    <lineage>
        <taxon>Eukaryota</taxon>
        <taxon>Metazoa</taxon>
        <taxon>Chordata</taxon>
        <taxon>Craniata</taxon>
        <taxon>Vertebrata</taxon>
        <taxon>Euteleostomi</taxon>
        <taxon>Archelosauria</taxon>
        <taxon>Archosauria</taxon>
        <taxon>Dinosauria</taxon>
        <taxon>Saurischia</taxon>
        <taxon>Theropoda</taxon>
        <taxon>Coelurosauria</taxon>
        <taxon>Aves</taxon>
        <taxon>Neognathae</taxon>
        <taxon>Neoaves</taxon>
        <taxon>Columbimorphae</taxon>
        <taxon>Columbiformes</taxon>
        <taxon>Columbidae</taxon>
        <taxon>Patagioenas</taxon>
    </lineage>
</organism>